<organism evidence="2 3">
    <name type="scientific">Liparis tanakae</name>
    <name type="common">Tanaka's snailfish</name>
    <dbReference type="NCBI Taxonomy" id="230148"/>
    <lineage>
        <taxon>Eukaryota</taxon>
        <taxon>Metazoa</taxon>
        <taxon>Chordata</taxon>
        <taxon>Craniata</taxon>
        <taxon>Vertebrata</taxon>
        <taxon>Euteleostomi</taxon>
        <taxon>Actinopterygii</taxon>
        <taxon>Neopterygii</taxon>
        <taxon>Teleostei</taxon>
        <taxon>Neoteleostei</taxon>
        <taxon>Acanthomorphata</taxon>
        <taxon>Eupercaria</taxon>
        <taxon>Perciformes</taxon>
        <taxon>Cottioidei</taxon>
        <taxon>Cottales</taxon>
        <taxon>Liparidae</taxon>
        <taxon>Liparis</taxon>
    </lineage>
</organism>
<dbReference type="Proteomes" id="UP000314294">
    <property type="component" value="Unassembled WGS sequence"/>
</dbReference>
<sequence length="103" mass="11511">MTASPERCRPTGKSLSMVRTSVNGVISHSPRSLTVTPAVTGPSMRAKVSPRGCRGNEKHTLGRNQTVCVNASRDEQMFKLTTNETPWWTREVEAYRWESSFPT</sequence>
<accession>A0A4Z2J7N5</accession>
<comment type="caution">
    <text evidence="2">The sequence shown here is derived from an EMBL/GenBank/DDBJ whole genome shotgun (WGS) entry which is preliminary data.</text>
</comment>
<reference evidence="2 3" key="1">
    <citation type="submission" date="2019-03" db="EMBL/GenBank/DDBJ databases">
        <title>First draft genome of Liparis tanakae, snailfish: a comprehensive survey of snailfish specific genes.</title>
        <authorList>
            <person name="Kim W."/>
            <person name="Song I."/>
            <person name="Jeong J.-H."/>
            <person name="Kim D."/>
            <person name="Kim S."/>
            <person name="Ryu S."/>
            <person name="Song J.Y."/>
            <person name="Lee S.K."/>
        </authorList>
    </citation>
    <scope>NUCLEOTIDE SEQUENCE [LARGE SCALE GENOMIC DNA]</scope>
    <source>
        <tissue evidence="2">Muscle</tissue>
    </source>
</reference>
<gene>
    <name evidence="2" type="ORF">EYF80_003881</name>
</gene>
<dbReference type="AlphaFoldDB" id="A0A4Z2J7N5"/>
<evidence type="ECO:0000313" key="3">
    <source>
        <dbReference type="Proteomes" id="UP000314294"/>
    </source>
</evidence>
<proteinExistence type="predicted"/>
<evidence type="ECO:0000313" key="2">
    <source>
        <dbReference type="EMBL" id="TNN86037.1"/>
    </source>
</evidence>
<evidence type="ECO:0000256" key="1">
    <source>
        <dbReference type="SAM" id="MobiDB-lite"/>
    </source>
</evidence>
<feature type="compositionally biased region" description="Polar residues" evidence="1">
    <location>
        <begin position="26"/>
        <end position="37"/>
    </location>
</feature>
<name>A0A4Z2J7N5_9TELE</name>
<protein>
    <submittedName>
        <fullName evidence="2">Uncharacterized protein</fullName>
    </submittedName>
</protein>
<keyword evidence="3" id="KW-1185">Reference proteome</keyword>
<dbReference type="EMBL" id="SRLO01000018">
    <property type="protein sequence ID" value="TNN86037.1"/>
    <property type="molecule type" value="Genomic_DNA"/>
</dbReference>
<feature type="region of interest" description="Disordered" evidence="1">
    <location>
        <begin position="26"/>
        <end position="59"/>
    </location>
</feature>